<dbReference type="AlphaFoldDB" id="A0A975TTZ0"/>
<feature type="chain" id="PRO_5037041118" description="SH3-like domain-containing protein" evidence="1">
    <location>
        <begin position="22"/>
        <end position="174"/>
    </location>
</feature>
<keyword evidence="3" id="KW-1185">Reference proteome</keyword>
<dbReference type="RefSeq" id="WP_068352762.1">
    <property type="nucleotide sequence ID" value="NZ_JAIMBW010000001.1"/>
</dbReference>
<dbReference type="EMBL" id="CP078073">
    <property type="protein sequence ID" value="QXL87573.1"/>
    <property type="molecule type" value="Genomic_DNA"/>
</dbReference>
<accession>A0A975TTZ0</accession>
<organism evidence="2">
    <name type="scientific">Gymnodinialimonas phycosphaerae</name>
    <dbReference type="NCBI Taxonomy" id="2841589"/>
    <lineage>
        <taxon>Bacteria</taxon>
        <taxon>Pseudomonadati</taxon>
        <taxon>Pseudomonadota</taxon>
        <taxon>Alphaproteobacteria</taxon>
        <taxon>Rhodobacterales</taxon>
        <taxon>Paracoccaceae</taxon>
        <taxon>Gymnodinialimonas</taxon>
    </lineage>
</organism>
<dbReference type="InterPro" id="IPR010466">
    <property type="entry name" value="DUF1058"/>
</dbReference>
<name>A0A975TTZ0_9RHOB</name>
<dbReference type="Proteomes" id="UP000693972">
    <property type="component" value="Unassembled WGS sequence"/>
</dbReference>
<proteinExistence type="predicted"/>
<evidence type="ECO:0000313" key="2">
    <source>
        <dbReference type="EMBL" id="QXL87573.1"/>
    </source>
</evidence>
<feature type="signal peptide" evidence="1">
    <location>
        <begin position="1"/>
        <end position="21"/>
    </location>
</feature>
<dbReference type="Pfam" id="PF06347">
    <property type="entry name" value="SH3_4"/>
    <property type="match status" value="2"/>
</dbReference>
<evidence type="ECO:0000256" key="1">
    <source>
        <dbReference type="SAM" id="SignalP"/>
    </source>
</evidence>
<keyword evidence="1" id="KW-0732">Signal</keyword>
<evidence type="ECO:0008006" key="4">
    <source>
        <dbReference type="Google" id="ProtNLM"/>
    </source>
</evidence>
<protein>
    <recommendedName>
        <fullName evidence="4">SH3-like domain-containing protein</fullName>
    </recommendedName>
</protein>
<gene>
    <name evidence="2" type="ORF">KUL25_19550</name>
</gene>
<reference evidence="2 3" key="1">
    <citation type="submission" date="2021-07" db="EMBL/GenBank/DDBJ databases">
        <title>Karlodiniumbacter phycospheric gen. nov., sp. nov., a phycosphere bacterium isolated from karlodinium veneficum.</title>
        <authorList>
            <person name="Peng Y."/>
            <person name="Jiang L."/>
            <person name="Lee J."/>
        </authorList>
    </citation>
    <scope>NUCLEOTIDE SEQUENCE</scope>
    <source>
        <strain evidence="2 3">N5</strain>
    </source>
</reference>
<sequence length="174" mass="19076">MRIILIGLFALFAATAAPATAQTEAPDAASQARVGPVTGFPLPRYVTMRASEGNARRGPSRSHRIDWVFTRRHMPMMIVAEHGHWRRVVDRDGAGGWMHYSLLSGERSAIVEADMLPLYARPDAGSNIRAHAEVGVTGHLEECIPDWCLLEVGGYQGWVDANALWGVEPGEVFD</sequence>
<dbReference type="EMBL" id="JAIMBW010000001">
    <property type="protein sequence ID" value="MBY4894960.1"/>
    <property type="molecule type" value="Genomic_DNA"/>
</dbReference>
<evidence type="ECO:0000313" key="3">
    <source>
        <dbReference type="Proteomes" id="UP000693972"/>
    </source>
</evidence>